<evidence type="ECO:0000256" key="1">
    <source>
        <dbReference type="SAM" id="MobiDB-lite"/>
    </source>
</evidence>
<sequence>MPERSAPPPRRGAKPPLYRLHQPPGHARVILAGEHIYLGKYDIPESEEAYARAIAERFVLPAAGVRRDPDIGGRAA</sequence>
<comment type="caution">
    <text evidence="2">The sequence shown here is derived from an EMBL/GenBank/DDBJ whole genome shotgun (WGS) entry which is preliminary data.</text>
</comment>
<feature type="region of interest" description="Disordered" evidence="1">
    <location>
        <begin position="1"/>
        <end position="20"/>
    </location>
</feature>
<accession>A0ABX1VAK4</accession>
<dbReference type="EMBL" id="WTPX01000006">
    <property type="protein sequence ID" value="NNJ24317.1"/>
    <property type="molecule type" value="Genomic_DNA"/>
</dbReference>
<evidence type="ECO:0000313" key="3">
    <source>
        <dbReference type="Proteomes" id="UP000609651"/>
    </source>
</evidence>
<keyword evidence="3" id="KW-1185">Reference proteome</keyword>
<name>A0ABX1VAK4_9PLAN</name>
<organism evidence="2 3">
    <name type="scientific">Alienimonas chondri</name>
    <dbReference type="NCBI Taxonomy" id="2681879"/>
    <lineage>
        <taxon>Bacteria</taxon>
        <taxon>Pseudomonadati</taxon>
        <taxon>Planctomycetota</taxon>
        <taxon>Planctomycetia</taxon>
        <taxon>Planctomycetales</taxon>
        <taxon>Planctomycetaceae</taxon>
        <taxon>Alienimonas</taxon>
    </lineage>
</organism>
<proteinExistence type="predicted"/>
<dbReference type="Proteomes" id="UP000609651">
    <property type="component" value="Unassembled WGS sequence"/>
</dbReference>
<dbReference type="RefSeq" id="WP_171183035.1">
    <property type="nucleotide sequence ID" value="NZ_WTPX01000006.1"/>
</dbReference>
<reference evidence="2 3" key="1">
    <citation type="journal article" date="2020" name="Syst. Appl. Microbiol.">
        <title>Alienimonas chondri sp. nov., a novel planctomycete isolated from the biofilm of the red alga Chondrus crispus.</title>
        <authorList>
            <person name="Vitorino I."/>
            <person name="Albuquerque L."/>
            <person name="Wiegand S."/>
            <person name="Kallscheuer N."/>
            <person name="da Costa M.S."/>
            <person name="Lobo-da-Cunha A."/>
            <person name="Jogler C."/>
            <person name="Lage O.M."/>
        </authorList>
    </citation>
    <scope>NUCLEOTIDE SEQUENCE [LARGE SCALE GENOMIC DNA]</scope>
    <source>
        <strain evidence="2 3">LzC2</strain>
    </source>
</reference>
<protein>
    <submittedName>
        <fullName evidence="2">Uncharacterized protein</fullName>
    </submittedName>
</protein>
<feature type="compositionally biased region" description="Pro residues" evidence="1">
    <location>
        <begin position="1"/>
        <end position="10"/>
    </location>
</feature>
<gene>
    <name evidence="2" type="ORF">LzC2_03730</name>
</gene>
<evidence type="ECO:0000313" key="2">
    <source>
        <dbReference type="EMBL" id="NNJ24317.1"/>
    </source>
</evidence>